<accession>A0A5R9IJM9</accession>
<feature type="chain" id="PRO_5024315835" evidence="2">
    <location>
        <begin position="30"/>
        <end position="338"/>
    </location>
</feature>
<evidence type="ECO:0000313" key="4">
    <source>
        <dbReference type="EMBL" id="TLU65754.1"/>
    </source>
</evidence>
<dbReference type="Proteomes" id="UP000307790">
    <property type="component" value="Unassembled WGS sequence"/>
</dbReference>
<reference evidence="4 5" key="1">
    <citation type="submission" date="2019-05" db="EMBL/GenBank/DDBJ databases">
        <title>Genome sequences of Thalassotalea litorea 1K03283.</title>
        <authorList>
            <person name="Zhang D."/>
        </authorList>
    </citation>
    <scope>NUCLEOTIDE SEQUENCE [LARGE SCALE GENOMIC DNA]</scope>
    <source>
        <strain evidence="4 5">MCCC 1K03283</strain>
    </source>
</reference>
<feature type="domain" description="ThuA-like" evidence="3">
    <location>
        <begin position="68"/>
        <end position="305"/>
    </location>
</feature>
<organism evidence="4 5">
    <name type="scientific">Thalassotalea litorea</name>
    <dbReference type="NCBI Taxonomy" id="2020715"/>
    <lineage>
        <taxon>Bacteria</taxon>
        <taxon>Pseudomonadati</taxon>
        <taxon>Pseudomonadota</taxon>
        <taxon>Gammaproteobacteria</taxon>
        <taxon>Alteromonadales</taxon>
        <taxon>Colwelliaceae</taxon>
        <taxon>Thalassotalea</taxon>
    </lineage>
</organism>
<dbReference type="PANTHER" id="PTHR40469:SF2">
    <property type="entry name" value="GALACTOSE-BINDING DOMAIN-LIKE SUPERFAMILY PROTEIN"/>
    <property type="match status" value="1"/>
</dbReference>
<dbReference type="Pfam" id="PF06283">
    <property type="entry name" value="ThuA"/>
    <property type="match status" value="1"/>
</dbReference>
<evidence type="ECO:0000259" key="3">
    <source>
        <dbReference type="Pfam" id="PF06283"/>
    </source>
</evidence>
<evidence type="ECO:0000256" key="2">
    <source>
        <dbReference type="SAM" id="SignalP"/>
    </source>
</evidence>
<proteinExistence type="predicted"/>
<feature type="region of interest" description="Disordered" evidence="1">
    <location>
        <begin position="316"/>
        <end position="338"/>
    </location>
</feature>
<dbReference type="AlphaFoldDB" id="A0A5R9IJM9"/>
<sequence>MKIRALLNIVGLSALVYSLTGLSPSTALEAEANKLNVLIVDGQNNHKVWPVSTAMMRQYLLQTGLFSVDVYRTEPVWRFDFELSDNAFRQHAHKSHFKVDEPISDPSFRPDFDRYDVVVSNFGYKAAPWPEATQQAFTAFVGNGGGFVSVHAANNAFPDWPEYNLLTGLGGWGDRDEHAGPYVYFDEQGQKVIDHSKGPAGAHGNKHEFQIRQRNVHPITADLPQVWMHSKDECYGKLRGPAVNMNIIATAYCPAEEQGTGRHEPALMTITYKQGRIFHTTLGHQQESFESVGFIVTFTRGVQWAATGEVTLAKPQDFPSENASSRRPFIIDTSTHNN</sequence>
<gene>
    <name evidence="4" type="ORF">FE810_07495</name>
</gene>
<dbReference type="InterPro" id="IPR029010">
    <property type="entry name" value="ThuA-like"/>
</dbReference>
<dbReference type="InterPro" id="IPR029062">
    <property type="entry name" value="Class_I_gatase-like"/>
</dbReference>
<evidence type="ECO:0000256" key="1">
    <source>
        <dbReference type="SAM" id="MobiDB-lite"/>
    </source>
</evidence>
<comment type="caution">
    <text evidence="4">The sequence shown here is derived from an EMBL/GenBank/DDBJ whole genome shotgun (WGS) entry which is preliminary data.</text>
</comment>
<dbReference type="RefSeq" id="WP_138319415.1">
    <property type="nucleotide sequence ID" value="NZ_VCBC01000006.1"/>
</dbReference>
<keyword evidence="2" id="KW-0732">Signal</keyword>
<dbReference type="PANTHER" id="PTHR40469">
    <property type="entry name" value="SECRETED GLYCOSYL HYDROLASE"/>
    <property type="match status" value="1"/>
</dbReference>
<dbReference type="SUPFAM" id="SSF52317">
    <property type="entry name" value="Class I glutamine amidotransferase-like"/>
    <property type="match status" value="1"/>
</dbReference>
<protein>
    <submittedName>
        <fullName evidence="4">ThuA domain-containing protein</fullName>
    </submittedName>
</protein>
<feature type="signal peptide" evidence="2">
    <location>
        <begin position="1"/>
        <end position="29"/>
    </location>
</feature>
<evidence type="ECO:0000313" key="5">
    <source>
        <dbReference type="Proteomes" id="UP000307790"/>
    </source>
</evidence>
<dbReference type="EMBL" id="VCBC01000006">
    <property type="protein sequence ID" value="TLU65754.1"/>
    <property type="molecule type" value="Genomic_DNA"/>
</dbReference>
<dbReference type="Gene3D" id="3.40.50.880">
    <property type="match status" value="1"/>
</dbReference>
<keyword evidence="5" id="KW-1185">Reference proteome</keyword>
<dbReference type="OrthoDB" id="109511at2"/>
<name>A0A5R9IJM9_9GAMM</name>